<evidence type="ECO:0000256" key="1">
    <source>
        <dbReference type="SAM" id="MobiDB-lite"/>
    </source>
</evidence>
<comment type="caution">
    <text evidence="2">The sequence shown here is derived from an EMBL/GenBank/DDBJ whole genome shotgun (WGS) entry which is preliminary data.</text>
</comment>
<sequence>WLKGEAAGQKGRIEGNPVEGQTTVLSLYDVLHTTSPQVSSYHIFHLPTCLSISHVMHAARKDHHGHEARYEECGAGPAAPGAAVPGP</sequence>
<reference evidence="2 3" key="1">
    <citation type="submission" date="2020-02" db="EMBL/GenBank/DDBJ databases">
        <title>Draft genome sequence of Haematococcus lacustris strain NIES-144.</title>
        <authorList>
            <person name="Morimoto D."/>
            <person name="Nakagawa S."/>
            <person name="Yoshida T."/>
            <person name="Sawayama S."/>
        </authorList>
    </citation>
    <scope>NUCLEOTIDE SEQUENCE [LARGE SCALE GENOMIC DNA]</scope>
    <source>
        <strain evidence="2 3">NIES-144</strain>
    </source>
</reference>
<feature type="non-terminal residue" evidence="2">
    <location>
        <position position="1"/>
    </location>
</feature>
<evidence type="ECO:0000313" key="3">
    <source>
        <dbReference type="Proteomes" id="UP000485058"/>
    </source>
</evidence>
<feature type="non-terminal residue" evidence="2">
    <location>
        <position position="87"/>
    </location>
</feature>
<gene>
    <name evidence="2" type="ORF">HaLaN_07590</name>
</gene>
<feature type="compositionally biased region" description="Low complexity" evidence="1">
    <location>
        <begin position="74"/>
        <end position="87"/>
    </location>
</feature>
<keyword evidence="3" id="KW-1185">Reference proteome</keyword>
<name>A0A699YPD2_HAELA</name>
<evidence type="ECO:0000313" key="2">
    <source>
        <dbReference type="EMBL" id="GFH11983.1"/>
    </source>
</evidence>
<feature type="region of interest" description="Disordered" evidence="1">
    <location>
        <begin position="68"/>
        <end position="87"/>
    </location>
</feature>
<proteinExistence type="predicted"/>
<dbReference type="AlphaFoldDB" id="A0A699YPD2"/>
<dbReference type="EMBL" id="BLLF01000455">
    <property type="protein sequence ID" value="GFH11983.1"/>
    <property type="molecule type" value="Genomic_DNA"/>
</dbReference>
<dbReference type="Proteomes" id="UP000485058">
    <property type="component" value="Unassembled WGS sequence"/>
</dbReference>
<accession>A0A699YPD2</accession>
<protein>
    <submittedName>
        <fullName evidence="2">Uncharacterized protein</fullName>
    </submittedName>
</protein>
<organism evidence="2 3">
    <name type="scientific">Haematococcus lacustris</name>
    <name type="common">Green alga</name>
    <name type="synonym">Haematococcus pluvialis</name>
    <dbReference type="NCBI Taxonomy" id="44745"/>
    <lineage>
        <taxon>Eukaryota</taxon>
        <taxon>Viridiplantae</taxon>
        <taxon>Chlorophyta</taxon>
        <taxon>core chlorophytes</taxon>
        <taxon>Chlorophyceae</taxon>
        <taxon>CS clade</taxon>
        <taxon>Chlamydomonadales</taxon>
        <taxon>Haematococcaceae</taxon>
        <taxon>Haematococcus</taxon>
    </lineage>
</organism>